<proteinExistence type="predicted"/>
<sequence>MALLDVANKVITNYHTADIQNNVFTKPWATFETGGWDPLEVKVRTFLSSKETAFLVCGGDETNGHVTIHRQSDAAALGWVNGLTFFPHSLEYLPAQEAVIVVGPRGLDSLDPKPPQATRSGGQYELFTAPTKDGSRSFQKVTGIADKDRAFRQAHGVVWDDTRKWVWIYGGNKLRPYTVSGFRETTRLHKIRDPKFPNDPNKCLELVSDAFENGHDLQPDPLERQYLWATSSDEIIQINKAGGVPVIQWHIAAKAPKSFSRDRSGTGIWTSDSHDNSYGDEFVRFIWDAKYQKAEVKADKGKPTPILYKARLLDI</sequence>
<organism evidence="1 2">
    <name type="scientific">Streptomyces noboritoensis</name>
    <dbReference type="NCBI Taxonomy" id="67337"/>
    <lineage>
        <taxon>Bacteria</taxon>
        <taxon>Bacillati</taxon>
        <taxon>Actinomycetota</taxon>
        <taxon>Actinomycetes</taxon>
        <taxon>Kitasatosporales</taxon>
        <taxon>Streptomycetaceae</taxon>
        <taxon>Streptomyces</taxon>
    </lineage>
</organism>
<keyword evidence="2" id="KW-1185">Reference proteome</keyword>
<reference evidence="1 2" key="1">
    <citation type="submission" date="2024-09" db="EMBL/GenBank/DDBJ databases">
        <authorList>
            <person name="Sun Q."/>
            <person name="Mori K."/>
        </authorList>
    </citation>
    <scope>NUCLEOTIDE SEQUENCE [LARGE SCALE GENOMIC DNA]</scope>
    <source>
        <strain evidence="1 2">JCM 4557</strain>
    </source>
</reference>
<evidence type="ECO:0000313" key="1">
    <source>
        <dbReference type="EMBL" id="MFC0842637.1"/>
    </source>
</evidence>
<dbReference type="RefSeq" id="WP_394316471.1">
    <property type="nucleotide sequence ID" value="NZ_JBHMQV010000001.1"/>
</dbReference>
<evidence type="ECO:0000313" key="2">
    <source>
        <dbReference type="Proteomes" id="UP001589887"/>
    </source>
</evidence>
<gene>
    <name evidence="1" type="ORF">ACFH04_02655</name>
</gene>
<dbReference type="EMBL" id="JBHMQV010000001">
    <property type="protein sequence ID" value="MFC0842637.1"/>
    <property type="molecule type" value="Genomic_DNA"/>
</dbReference>
<comment type="caution">
    <text evidence="1">The sequence shown here is derived from an EMBL/GenBank/DDBJ whole genome shotgun (WGS) entry which is preliminary data.</text>
</comment>
<dbReference type="SUPFAM" id="SSF75011">
    <property type="entry name" value="3-carboxy-cis,cis-mucoante lactonizing enzyme"/>
    <property type="match status" value="1"/>
</dbReference>
<name>A0ABV6TA14_9ACTN</name>
<dbReference type="Proteomes" id="UP001589887">
    <property type="component" value="Unassembled WGS sequence"/>
</dbReference>
<protein>
    <submittedName>
        <fullName evidence="1">Uncharacterized protein</fullName>
    </submittedName>
</protein>
<accession>A0ABV6TA14</accession>